<reference evidence="2 3" key="1">
    <citation type="journal article" date="2022" name="G3 (Bethesda)">
        <title>Enemy or ally: a genomic approach to elucidate the lifestyle of Phyllosticta citrichinaensis.</title>
        <authorList>
            <person name="Buijs V.A."/>
            <person name="Groenewald J.Z."/>
            <person name="Haridas S."/>
            <person name="LaButti K.M."/>
            <person name="Lipzen A."/>
            <person name="Martin F.M."/>
            <person name="Barry K."/>
            <person name="Grigoriev I.V."/>
            <person name="Crous P.W."/>
            <person name="Seidl M.F."/>
        </authorList>
    </citation>
    <scope>NUCLEOTIDE SEQUENCE [LARGE SCALE GENOMIC DNA]</scope>
    <source>
        <strain evidence="2 3">CBS 129764</strain>
    </source>
</reference>
<evidence type="ECO:0000313" key="2">
    <source>
        <dbReference type="EMBL" id="KAK8152106.1"/>
    </source>
</evidence>
<proteinExistence type="predicted"/>
<feature type="region of interest" description="Disordered" evidence="1">
    <location>
        <begin position="379"/>
        <end position="433"/>
    </location>
</feature>
<comment type="caution">
    <text evidence="2">The sequence shown here is derived from an EMBL/GenBank/DDBJ whole genome shotgun (WGS) entry which is preliminary data.</text>
</comment>
<feature type="compositionally biased region" description="Low complexity" evidence="1">
    <location>
        <begin position="168"/>
        <end position="186"/>
    </location>
</feature>
<evidence type="ECO:0000313" key="3">
    <source>
        <dbReference type="Proteomes" id="UP001456524"/>
    </source>
</evidence>
<sequence>MPSHPPPLFMEAVDKFEKLALSSPELTTEYLNLERLATLHKLKPKDYLRDVALKQFTLIKATFGRTRPVLEDLSKSPWKLDASAILDVFGPQSLISLEFLKRLRKFAKLDCPVSWDKAKAALDEASNRRLNNPGRGIPRCSWTPSDVTEAMKGLVDDEAERKKKDDTPAATAAQTASPAPSSADNVQDSDADTDDSHEDGLDDFGTNDSDSGSDVRTDSSDADDVEAARRDGLALPDLPTLDVDLDLTDSFVQQSPAHYTAVSCLSSPAPSAHLSEVERGPADRRKDTQSANVPLKRQRSRSFEPDANRSPLKYPRVFQDSEFTGAARRRSPGLPFQPMAPLVEESFSSPYMRPAALGQKEIDSQADHLGRALVDGHVSIRRPPRCSPTVNAMSPRQELQKTDASASRLTSLPGGSGRVNDDSDKGAAAVDTQWPPSNAAEVLQQLDSSQWLKHKTIWTIVELFLPPTQVRILDVAEPSAEQPWDLWASCNPLSRKESDSMLLFPLHLSKRKHWVLMCLDLDRCQASLFDSISDHATTQALGAAARAFVRALGLSWVDGSWTYHNNPRVLLPFCKIDLRAG</sequence>
<feature type="region of interest" description="Disordered" evidence="1">
    <location>
        <begin position="267"/>
        <end position="315"/>
    </location>
</feature>
<gene>
    <name evidence="2" type="ORF">IWX90DRAFT_87407</name>
</gene>
<accession>A0ABR1XFH9</accession>
<name>A0ABR1XFH9_9PEZI</name>
<dbReference type="EMBL" id="JBBWUH010000015">
    <property type="protein sequence ID" value="KAK8152106.1"/>
    <property type="molecule type" value="Genomic_DNA"/>
</dbReference>
<dbReference type="Proteomes" id="UP001456524">
    <property type="component" value="Unassembled WGS sequence"/>
</dbReference>
<protein>
    <recommendedName>
        <fullName evidence="4">Ubiquitin-like protease family profile domain-containing protein</fullName>
    </recommendedName>
</protein>
<evidence type="ECO:0000256" key="1">
    <source>
        <dbReference type="SAM" id="MobiDB-lite"/>
    </source>
</evidence>
<keyword evidence="3" id="KW-1185">Reference proteome</keyword>
<feature type="region of interest" description="Disordered" evidence="1">
    <location>
        <begin position="158"/>
        <end position="231"/>
    </location>
</feature>
<feature type="compositionally biased region" description="Acidic residues" evidence="1">
    <location>
        <begin position="187"/>
        <end position="202"/>
    </location>
</feature>
<evidence type="ECO:0008006" key="4">
    <source>
        <dbReference type="Google" id="ProtNLM"/>
    </source>
</evidence>
<organism evidence="2 3">
    <name type="scientific">Phyllosticta citrichinensis</name>
    <dbReference type="NCBI Taxonomy" id="1130410"/>
    <lineage>
        <taxon>Eukaryota</taxon>
        <taxon>Fungi</taxon>
        <taxon>Dikarya</taxon>
        <taxon>Ascomycota</taxon>
        <taxon>Pezizomycotina</taxon>
        <taxon>Dothideomycetes</taxon>
        <taxon>Dothideomycetes incertae sedis</taxon>
        <taxon>Botryosphaeriales</taxon>
        <taxon>Phyllostictaceae</taxon>
        <taxon>Phyllosticta</taxon>
    </lineage>
</organism>
<feature type="compositionally biased region" description="Basic and acidic residues" evidence="1">
    <location>
        <begin position="275"/>
        <end position="288"/>
    </location>
</feature>